<keyword evidence="2" id="KW-1185">Reference proteome</keyword>
<proteinExistence type="predicted"/>
<dbReference type="AlphaFoldDB" id="A0A5M3MT21"/>
<reference evidence="2" key="1">
    <citation type="journal article" date="2012" name="Science">
        <title>The Paleozoic origin of enzymatic lignin decomposition reconstructed from 31 fungal genomes.</title>
        <authorList>
            <person name="Floudas D."/>
            <person name="Binder M."/>
            <person name="Riley R."/>
            <person name="Barry K."/>
            <person name="Blanchette R.A."/>
            <person name="Henrissat B."/>
            <person name="Martinez A.T."/>
            <person name="Otillar R."/>
            <person name="Spatafora J.W."/>
            <person name="Yadav J.S."/>
            <person name="Aerts A."/>
            <person name="Benoit I."/>
            <person name="Boyd A."/>
            <person name="Carlson A."/>
            <person name="Copeland A."/>
            <person name="Coutinho P.M."/>
            <person name="de Vries R.P."/>
            <person name="Ferreira P."/>
            <person name="Findley K."/>
            <person name="Foster B."/>
            <person name="Gaskell J."/>
            <person name="Glotzer D."/>
            <person name="Gorecki P."/>
            <person name="Heitman J."/>
            <person name="Hesse C."/>
            <person name="Hori C."/>
            <person name="Igarashi K."/>
            <person name="Jurgens J.A."/>
            <person name="Kallen N."/>
            <person name="Kersten P."/>
            <person name="Kohler A."/>
            <person name="Kuees U."/>
            <person name="Kumar T.K.A."/>
            <person name="Kuo A."/>
            <person name="LaButti K."/>
            <person name="Larrondo L.F."/>
            <person name="Lindquist E."/>
            <person name="Ling A."/>
            <person name="Lombard V."/>
            <person name="Lucas S."/>
            <person name="Lundell T."/>
            <person name="Martin R."/>
            <person name="McLaughlin D.J."/>
            <person name="Morgenstern I."/>
            <person name="Morin E."/>
            <person name="Murat C."/>
            <person name="Nagy L.G."/>
            <person name="Nolan M."/>
            <person name="Ohm R.A."/>
            <person name="Patyshakuliyeva A."/>
            <person name="Rokas A."/>
            <person name="Ruiz-Duenas F.J."/>
            <person name="Sabat G."/>
            <person name="Salamov A."/>
            <person name="Samejima M."/>
            <person name="Schmutz J."/>
            <person name="Slot J.C."/>
            <person name="St John F."/>
            <person name="Stenlid J."/>
            <person name="Sun H."/>
            <person name="Sun S."/>
            <person name="Syed K."/>
            <person name="Tsang A."/>
            <person name="Wiebenga A."/>
            <person name="Young D."/>
            <person name="Pisabarro A."/>
            <person name="Eastwood D.C."/>
            <person name="Martin F."/>
            <person name="Cullen D."/>
            <person name="Grigoriev I.V."/>
            <person name="Hibbett D.S."/>
        </authorList>
    </citation>
    <scope>NUCLEOTIDE SEQUENCE [LARGE SCALE GENOMIC DNA]</scope>
    <source>
        <strain evidence="2">RWD-64-598 SS2</strain>
    </source>
</reference>
<dbReference type="KEGG" id="cput:CONPUDRAFT_164621"/>
<organism evidence="1 2">
    <name type="scientific">Coniophora puteana (strain RWD-64-598)</name>
    <name type="common">Brown rot fungus</name>
    <dbReference type="NCBI Taxonomy" id="741705"/>
    <lineage>
        <taxon>Eukaryota</taxon>
        <taxon>Fungi</taxon>
        <taxon>Dikarya</taxon>
        <taxon>Basidiomycota</taxon>
        <taxon>Agaricomycotina</taxon>
        <taxon>Agaricomycetes</taxon>
        <taxon>Agaricomycetidae</taxon>
        <taxon>Boletales</taxon>
        <taxon>Coniophorineae</taxon>
        <taxon>Coniophoraceae</taxon>
        <taxon>Coniophora</taxon>
    </lineage>
</organism>
<dbReference type="Proteomes" id="UP000053558">
    <property type="component" value="Unassembled WGS sequence"/>
</dbReference>
<feature type="non-terminal residue" evidence="1">
    <location>
        <position position="466"/>
    </location>
</feature>
<gene>
    <name evidence="1" type="ORF">CONPUDRAFT_164621</name>
</gene>
<sequence length="466" mass="51898">MNAERSQNVFLPLTRLRSQAYGQLTVTKRARALSATVSDTIISILNDSSWSCAEPDSLKMLCDAIIDHDYKGPIDTVEFQGSPGDHERELVIAWEAVPRTCRVRPLAAHAAHFWIRADVEHRVIALALFLLWFRHVYGAHPRVNGFGVDRVGFIILNHGIAGVILCDHTIDPSSGIRFYGMGPPRAICVGRRVYNACSADQDVSETDLNSSVKFMTTYSKILGYQRAEPIRTVEEQVLTDFTANRFDVHLAYLMETFNGTILPVSAGGDILRALRRMDPSPCHYAENVGCLAQVITGHQVSGGSRQPVLPVVDLFGPPQEGDLLLAWRNIPTVGHWRPLSANVGTFYIRTTTSNRPLTLASFLLWFRRVYCTRVPAHREGIVRITFRFVDHGITGALYCDDAVDTSMSLRGHGLYDARVVELGGRLYVTASSSPKSSNEQLATWLCFARRMLAETHVTSRTKISTR</sequence>
<dbReference type="EMBL" id="JH711577">
    <property type="protein sequence ID" value="EIW81894.1"/>
    <property type="molecule type" value="Genomic_DNA"/>
</dbReference>
<evidence type="ECO:0000313" key="2">
    <source>
        <dbReference type="Proteomes" id="UP000053558"/>
    </source>
</evidence>
<dbReference type="RefSeq" id="XP_007767754.1">
    <property type="nucleotide sequence ID" value="XM_007769564.1"/>
</dbReference>
<evidence type="ECO:0000313" key="1">
    <source>
        <dbReference type="EMBL" id="EIW81894.1"/>
    </source>
</evidence>
<dbReference type="GeneID" id="19205175"/>
<protein>
    <submittedName>
        <fullName evidence="1">Uncharacterized protein</fullName>
    </submittedName>
</protein>
<comment type="caution">
    <text evidence="1">The sequence shown here is derived from an EMBL/GenBank/DDBJ whole genome shotgun (WGS) entry which is preliminary data.</text>
</comment>
<name>A0A5M3MT21_CONPW</name>
<accession>A0A5M3MT21</accession>